<dbReference type="GO" id="GO:0006260">
    <property type="term" value="P:DNA replication"/>
    <property type="evidence" value="ECO:0007669"/>
    <property type="project" value="TreeGrafter"/>
</dbReference>
<dbReference type="Gene3D" id="3.40.50.300">
    <property type="entry name" value="P-loop containing nucleotide triphosphate hydrolases"/>
    <property type="match status" value="1"/>
</dbReference>
<dbReference type="STRING" id="1131731.BAZO_08811"/>
<organism evidence="2 3">
    <name type="scientific">Schinkia azotoformans LMG 9581</name>
    <dbReference type="NCBI Taxonomy" id="1131731"/>
    <lineage>
        <taxon>Bacteria</taxon>
        <taxon>Bacillati</taxon>
        <taxon>Bacillota</taxon>
        <taxon>Bacilli</taxon>
        <taxon>Bacillales</taxon>
        <taxon>Bacillaceae</taxon>
        <taxon>Calidifontibacillus/Schinkia group</taxon>
        <taxon>Schinkia</taxon>
    </lineage>
</organism>
<protein>
    <submittedName>
        <fullName evidence="2">DnaC phage replication protein</fullName>
    </submittedName>
</protein>
<keyword evidence="3" id="KW-1185">Reference proteome</keyword>
<gene>
    <name evidence="2" type="ORF">BAZO_08811</name>
</gene>
<dbReference type="SUPFAM" id="SSF52540">
    <property type="entry name" value="P-loop containing nucleoside triphosphate hydrolases"/>
    <property type="match status" value="1"/>
</dbReference>
<dbReference type="InterPro" id="IPR002611">
    <property type="entry name" value="IstB_ATP-bd"/>
</dbReference>
<evidence type="ECO:0000259" key="1">
    <source>
        <dbReference type="SMART" id="SM00382"/>
    </source>
</evidence>
<name>K6DH97_SCHAZ</name>
<dbReference type="Proteomes" id="UP000006315">
    <property type="component" value="Unassembled WGS sequence"/>
</dbReference>
<accession>K6DH97</accession>
<dbReference type="Pfam" id="PF01695">
    <property type="entry name" value="IstB_IS21"/>
    <property type="match status" value="1"/>
</dbReference>
<proteinExistence type="predicted"/>
<dbReference type="PANTHER" id="PTHR30050">
    <property type="entry name" value="CHROMOSOMAL REPLICATION INITIATOR PROTEIN DNAA"/>
    <property type="match status" value="1"/>
</dbReference>
<dbReference type="PATRIC" id="fig|1131731.3.peg.1842"/>
<dbReference type="PANTHER" id="PTHR30050:SF4">
    <property type="entry name" value="ATP-BINDING PROTEIN RV3427C IN INSERTION SEQUENCE-RELATED"/>
    <property type="match status" value="1"/>
</dbReference>
<dbReference type="RefSeq" id="WP_003331037.1">
    <property type="nucleotide sequence ID" value="NZ_AJLR01000047.1"/>
</dbReference>
<dbReference type="SMART" id="SM00382">
    <property type="entry name" value="AAA"/>
    <property type="match status" value="1"/>
</dbReference>
<evidence type="ECO:0000313" key="3">
    <source>
        <dbReference type="Proteomes" id="UP000006315"/>
    </source>
</evidence>
<reference evidence="2 3" key="1">
    <citation type="journal article" date="2012" name="Front. Microbiol.">
        <title>Redundancy and modularity in membrane-associated dissimilatory nitrate reduction in Bacillus.</title>
        <authorList>
            <person name="Heylen K."/>
            <person name="Keltjens J."/>
        </authorList>
    </citation>
    <scope>NUCLEOTIDE SEQUENCE [LARGE SCALE GENOMIC DNA]</scope>
    <source>
        <strain evidence="2 3">LMG 9581</strain>
    </source>
</reference>
<dbReference type="InterPro" id="IPR003593">
    <property type="entry name" value="AAA+_ATPase"/>
</dbReference>
<sequence length="280" mass="31810">MKRVDKVIEQLLEDTFPGGEIKTIEKTVCSGCSEQVTIKQIPVLGGINKGKIQQFKIGCKCADIELADKIKKENESLKIDKVFKYFDKYSLINLDLTKASFESFEAQDPSQNIAWQSCVQYCLNFNKDRPENLILYGEPGRGKSHLGVSITKVMMEKHHASSLFINVPKLITLIKESFNRNGSSDLSSYDILSMMREIDVLVLDDLGAELGSDYDIKFIFELLDDRMGKHTVITTNLNFAGFEDQFGKRNTSRVVRNATVLKVEGPDYRFKSAQNIKNWR</sequence>
<dbReference type="AlphaFoldDB" id="K6DH97"/>
<dbReference type="InterPro" id="IPR027417">
    <property type="entry name" value="P-loop_NTPase"/>
</dbReference>
<feature type="domain" description="AAA+ ATPase" evidence="1">
    <location>
        <begin position="129"/>
        <end position="265"/>
    </location>
</feature>
<dbReference type="EMBL" id="AJLR01000047">
    <property type="protein sequence ID" value="EKN67463.1"/>
    <property type="molecule type" value="Genomic_DNA"/>
</dbReference>
<evidence type="ECO:0000313" key="2">
    <source>
        <dbReference type="EMBL" id="EKN67463.1"/>
    </source>
</evidence>
<dbReference type="GO" id="GO:0005524">
    <property type="term" value="F:ATP binding"/>
    <property type="evidence" value="ECO:0007669"/>
    <property type="project" value="InterPro"/>
</dbReference>
<comment type="caution">
    <text evidence="2">The sequence shown here is derived from an EMBL/GenBank/DDBJ whole genome shotgun (WGS) entry which is preliminary data.</text>
</comment>